<dbReference type="AlphaFoldDB" id="A0A2W1BGD1"/>
<evidence type="ECO:0000256" key="2">
    <source>
        <dbReference type="SAM" id="Phobius"/>
    </source>
</evidence>
<reference evidence="4 5" key="1">
    <citation type="journal article" date="2017" name="BMC Biol.">
        <title>Genomic innovations, transcriptional plasticity and gene loss underlying the evolution and divergence of two highly polyphagous and invasive Helicoverpa pest species.</title>
        <authorList>
            <person name="Pearce S.L."/>
            <person name="Clarke D.F."/>
            <person name="East P.D."/>
            <person name="Elfekih S."/>
            <person name="Gordon K.H."/>
            <person name="Jermiin L.S."/>
            <person name="McGaughran A."/>
            <person name="Oakeshott J.G."/>
            <person name="Papanikolaou A."/>
            <person name="Perera O.P."/>
            <person name="Rane R.V."/>
            <person name="Richards S."/>
            <person name="Tay W.T."/>
            <person name="Walsh T.K."/>
            <person name="Anderson A."/>
            <person name="Anderson C.J."/>
            <person name="Asgari S."/>
            <person name="Board P.G."/>
            <person name="Bretschneider A."/>
            <person name="Campbell P.M."/>
            <person name="Chertemps T."/>
            <person name="Christeller J.T."/>
            <person name="Coppin C.W."/>
            <person name="Downes S.J."/>
            <person name="Duan G."/>
            <person name="Farnsworth C.A."/>
            <person name="Good R.T."/>
            <person name="Han L.B."/>
            <person name="Han Y.C."/>
            <person name="Hatje K."/>
            <person name="Horne I."/>
            <person name="Huang Y.P."/>
            <person name="Hughes D.S."/>
            <person name="Jacquin-Joly E."/>
            <person name="James W."/>
            <person name="Jhangiani S."/>
            <person name="Kollmar M."/>
            <person name="Kuwar S.S."/>
            <person name="Li S."/>
            <person name="Liu N.Y."/>
            <person name="Maibeche M.T."/>
            <person name="Miller J.R."/>
            <person name="Montagne N."/>
            <person name="Perry T."/>
            <person name="Qu J."/>
            <person name="Song S.V."/>
            <person name="Sutton G.G."/>
            <person name="Vogel H."/>
            <person name="Walenz B.P."/>
            <person name="Xu W."/>
            <person name="Zhang H.J."/>
            <person name="Zou Z."/>
            <person name="Batterham P."/>
            <person name="Edwards O.R."/>
            <person name="Feyereisen R."/>
            <person name="Gibbs R.A."/>
            <person name="Heckel D.G."/>
            <person name="McGrath A."/>
            <person name="Robin C."/>
            <person name="Scherer S.E."/>
            <person name="Worley K.C."/>
            <person name="Wu Y.D."/>
        </authorList>
    </citation>
    <scope>NUCLEOTIDE SEQUENCE [LARGE SCALE GENOMIC DNA]</scope>
    <source>
        <strain evidence="4">Harm_GR_Male_#8</strain>
        <tissue evidence="4">Whole organism</tissue>
    </source>
</reference>
<keyword evidence="2" id="KW-0472">Membrane</keyword>
<keyword evidence="2" id="KW-0812">Transmembrane</keyword>
<feature type="signal peptide" evidence="3">
    <location>
        <begin position="1"/>
        <end position="18"/>
    </location>
</feature>
<feature type="transmembrane region" description="Helical" evidence="2">
    <location>
        <begin position="208"/>
        <end position="227"/>
    </location>
</feature>
<organism evidence="4 5">
    <name type="scientific">Helicoverpa armigera</name>
    <name type="common">Cotton bollworm</name>
    <name type="synonym">Heliothis armigera</name>
    <dbReference type="NCBI Taxonomy" id="29058"/>
    <lineage>
        <taxon>Eukaryota</taxon>
        <taxon>Metazoa</taxon>
        <taxon>Ecdysozoa</taxon>
        <taxon>Arthropoda</taxon>
        <taxon>Hexapoda</taxon>
        <taxon>Insecta</taxon>
        <taxon>Pterygota</taxon>
        <taxon>Neoptera</taxon>
        <taxon>Endopterygota</taxon>
        <taxon>Lepidoptera</taxon>
        <taxon>Glossata</taxon>
        <taxon>Ditrysia</taxon>
        <taxon>Noctuoidea</taxon>
        <taxon>Noctuidae</taxon>
        <taxon>Heliothinae</taxon>
        <taxon>Helicoverpa</taxon>
    </lineage>
</organism>
<feature type="region of interest" description="Disordered" evidence="1">
    <location>
        <begin position="490"/>
        <end position="526"/>
    </location>
</feature>
<evidence type="ECO:0000256" key="1">
    <source>
        <dbReference type="SAM" id="MobiDB-lite"/>
    </source>
</evidence>
<evidence type="ECO:0008006" key="6">
    <source>
        <dbReference type="Google" id="ProtNLM"/>
    </source>
</evidence>
<sequence length="573" mass="65142">MSSDFLLLFCLSFGFVQNMLVYEDEFHYRIGRNMKLNDDNTLNFTFHPENKLNMFLVVKNVTENASEHIWMDLTYTTDERSLVSILTSPKNGTFSIDEGLSDLKEIDVTLRLSTVVAKIATGRRDDSLSLLTNPGVCLRAQQCYVVLNSSDIQSTRKRSFGKPGKQPKGIKLNNTGVNETIETSTVFETASDTERDHKNADPSSNTTIIISVVSVIVIIAVLVIAAWKCFRKHEAESVPQPQDLTNRYYENIALRRKSDVDKLDETYDQKTIQCIYQNPSQNSEIATEVVLHFNPELAAEIQSKNLNDDESQMEVIGFTIAAVVLAVAVVTTCFVLWLKRNKHSRLIENAYDDLQSQNETPIPVFPSQWESDYSHYTKIDEGVTQQNYNYAGFNDFKNRQSNTPSENYYTEIDDYFKPKVDGKNDVWKMATPTADKSVVSSNPFDDTYNNLNHNFAIDNKATKRKTDVYGNGTQIAKKKSVTFQDEEPRVGQGILSSGNPFRSTKPRFNGEKHEDSEIDDQNNMPGHLQVKGNDCDDNMENVYAYAEPYSEFDQIVTNTLYEKITECFSKEKN</sequence>
<keyword evidence="5" id="KW-1185">Reference proteome</keyword>
<keyword evidence="2" id="KW-1133">Transmembrane helix</keyword>
<gene>
    <name evidence="4" type="primary">HaOG215009</name>
    <name evidence="4" type="ORF">B5X24_HaOG215009</name>
</gene>
<evidence type="ECO:0000313" key="4">
    <source>
        <dbReference type="EMBL" id="PZC70723.1"/>
    </source>
</evidence>
<keyword evidence="3" id="KW-0732">Signal</keyword>
<feature type="chain" id="PRO_5016001007" description="Cadherin domain-containing protein" evidence="3">
    <location>
        <begin position="19"/>
        <end position="573"/>
    </location>
</feature>
<evidence type="ECO:0000256" key="3">
    <source>
        <dbReference type="SAM" id="SignalP"/>
    </source>
</evidence>
<dbReference type="EMBL" id="KZ150482">
    <property type="protein sequence ID" value="PZC70723.1"/>
    <property type="molecule type" value="Genomic_DNA"/>
</dbReference>
<evidence type="ECO:0000313" key="5">
    <source>
        <dbReference type="Proteomes" id="UP000249218"/>
    </source>
</evidence>
<feature type="transmembrane region" description="Helical" evidence="2">
    <location>
        <begin position="315"/>
        <end position="338"/>
    </location>
</feature>
<dbReference type="OrthoDB" id="7477989at2759"/>
<accession>A0A2W1BGD1</accession>
<proteinExistence type="predicted"/>
<dbReference type="Proteomes" id="UP000249218">
    <property type="component" value="Unassembled WGS sequence"/>
</dbReference>
<name>A0A2W1BGD1_HELAM</name>
<protein>
    <recommendedName>
        <fullName evidence="6">Cadherin domain-containing protein</fullName>
    </recommendedName>
</protein>